<evidence type="ECO:0000259" key="2">
    <source>
        <dbReference type="SMART" id="SM00867"/>
    </source>
</evidence>
<keyword evidence="1" id="KW-0732">Signal</keyword>
<dbReference type="RefSeq" id="WP_168316718.1">
    <property type="nucleotide sequence ID" value="NZ_JABFCN010000016.1"/>
</dbReference>
<name>A0A7Y3S513_9HYPH</name>
<accession>A0A7Y3S513</accession>
<dbReference type="Pfam" id="PF04264">
    <property type="entry name" value="YceI"/>
    <property type="match status" value="1"/>
</dbReference>
<comment type="caution">
    <text evidence="3">The sequence shown here is derived from an EMBL/GenBank/DDBJ whole genome shotgun (WGS) entry which is preliminary data.</text>
</comment>
<reference evidence="3 4" key="1">
    <citation type="submission" date="2020-02" db="EMBL/GenBank/DDBJ databases">
        <authorList>
            <person name="Sun Q."/>
        </authorList>
    </citation>
    <scope>NUCLEOTIDE SEQUENCE [LARGE SCALE GENOMIC DNA]</scope>
    <source>
        <strain evidence="3 4">CCBAU 03386</strain>
    </source>
</reference>
<evidence type="ECO:0000313" key="4">
    <source>
        <dbReference type="Proteomes" id="UP000519972"/>
    </source>
</evidence>
<evidence type="ECO:0000313" key="3">
    <source>
        <dbReference type="EMBL" id="NNU36740.1"/>
    </source>
</evidence>
<dbReference type="AlphaFoldDB" id="A0A7Y3S513"/>
<dbReference type="SUPFAM" id="SSF101874">
    <property type="entry name" value="YceI-like"/>
    <property type="match status" value="1"/>
</dbReference>
<dbReference type="PANTHER" id="PTHR34406:SF1">
    <property type="entry name" value="PROTEIN YCEI"/>
    <property type="match status" value="1"/>
</dbReference>
<feature type="chain" id="PRO_5031022959" evidence="1">
    <location>
        <begin position="23"/>
        <end position="203"/>
    </location>
</feature>
<dbReference type="Gene3D" id="2.40.128.110">
    <property type="entry name" value="Lipid/polyisoprenoid-binding, YceI-like"/>
    <property type="match status" value="1"/>
</dbReference>
<dbReference type="EMBL" id="JABFCN010000016">
    <property type="protein sequence ID" value="NNU36740.1"/>
    <property type="molecule type" value="Genomic_DNA"/>
</dbReference>
<dbReference type="SMART" id="SM00867">
    <property type="entry name" value="YceI"/>
    <property type="match status" value="1"/>
</dbReference>
<keyword evidence="4" id="KW-1185">Reference proteome</keyword>
<dbReference type="InterPro" id="IPR036761">
    <property type="entry name" value="TTHA0802/YceI-like_sf"/>
</dbReference>
<sequence length="203" mass="21327">MFSTKSALVAGVLALASSTAYAQTIDVPAGTYQADVTHTNVLWSVVHFGLSNYIGRFDKISATLELDPADVTKSKLTATIDPASVSTNYPASDKSFNAEIAGEMFFDAAKFSEITFVSTAINVKDDGKTGTVTGDLTFHGVTKPVTLDVTLNAALNPHPMSKKPTVGFSATGVIKRSDFGVAALVGPVSDDVKLTIETEFVAQ</sequence>
<feature type="domain" description="Lipid/polyisoprenoid-binding YceI-like" evidence="2">
    <location>
        <begin position="31"/>
        <end position="201"/>
    </location>
</feature>
<dbReference type="InterPro" id="IPR007372">
    <property type="entry name" value="Lipid/polyisoprenoid-bd_YceI"/>
</dbReference>
<dbReference type="PANTHER" id="PTHR34406">
    <property type="entry name" value="PROTEIN YCEI"/>
    <property type="match status" value="1"/>
</dbReference>
<protein>
    <submittedName>
        <fullName evidence="3">Polyisoprenoid-binding protein</fullName>
    </submittedName>
</protein>
<proteinExistence type="predicted"/>
<feature type="signal peptide" evidence="1">
    <location>
        <begin position="1"/>
        <end position="22"/>
    </location>
</feature>
<dbReference type="Proteomes" id="UP000519972">
    <property type="component" value="Unassembled WGS sequence"/>
</dbReference>
<organism evidence="3 4">
    <name type="scientific">Rhizobium sophorae</name>
    <dbReference type="NCBI Taxonomy" id="1535242"/>
    <lineage>
        <taxon>Bacteria</taxon>
        <taxon>Pseudomonadati</taxon>
        <taxon>Pseudomonadota</taxon>
        <taxon>Alphaproteobacteria</taxon>
        <taxon>Hyphomicrobiales</taxon>
        <taxon>Rhizobiaceae</taxon>
        <taxon>Rhizobium/Agrobacterium group</taxon>
        <taxon>Rhizobium</taxon>
    </lineage>
</organism>
<evidence type="ECO:0000256" key="1">
    <source>
        <dbReference type="SAM" id="SignalP"/>
    </source>
</evidence>
<gene>
    <name evidence="3" type="ORF">G9X64_09625</name>
</gene>